<name>K8F701_9CHLO</name>
<dbReference type="AlphaFoldDB" id="K8F701"/>
<dbReference type="InterPro" id="IPR000308">
    <property type="entry name" value="14-3-3"/>
</dbReference>
<dbReference type="InterPro" id="IPR036815">
    <property type="entry name" value="14-3-3_dom_sf"/>
</dbReference>
<dbReference type="SMART" id="SM00101">
    <property type="entry name" value="14_3_3"/>
    <property type="match status" value="1"/>
</dbReference>
<dbReference type="PRINTS" id="PR00305">
    <property type="entry name" value="1433ZETA"/>
</dbReference>
<evidence type="ECO:0000259" key="2">
    <source>
        <dbReference type="SMART" id="SM00101"/>
    </source>
</evidence>
<organism evidence="3 4">
    <name type="scientific">Bathycoccus prasinos</name>
    <dbReference type="NCBI Taxonomy" id="41875"/>
    <lineage>
        <taxon>Eukaryota</taxon>
        <taxon>Viridiplantae</taxon>
        <taxon>Chlorophyta</taxon>
        <taxon>Mamiellophyceae</taxon>
        <taxon>Mamiellales</taxon>
        <taxon>Bathycoccaceae</taxon>
        <taxon>Bathycoccus</taxon>
    </lineage>
</organism>
<protein>
    <recommendedName>
        <fullName evidence="2">14-3-3 domain-containing protein</fullName>
    </recommendedName>
</protein>
<dbReference type="SUPFAM" id="SSF48445">
    <property type="entry name" value="14-3-3 protein"/>
    <property type="match status" value="1"/>
</dbReference>
<comment type="similarity">
    <text evidence="1">Belongs to the 14-3-3 family.</text>
</comment>
<evidence type="ECO:0000313" key="4">
    <source>
        <dbReference type="Proteomes" id="UP000198341"/>
    </source>
</evidence>
<dbReference type="Proteomes" id="UP000198341">
    <property type="component" value="Chromosome 6"/>
</dbReference>
<dbReference type="eggNOG" id="KOG0841">
    <property type="taxonomic scope" value="Eukaryota"/>
</dbReference>
<reference evidence="3 4" key="1">
    <citation type="submission" date="2011-10" db="EMBL/GenBank/DDBJ databases">
        <authorList>
            <person name="Genoscope - CEA"/>
        </authorList>
    </citation>
    <scope>NUCLEOTIDE SEQUENCE [LARGE SCALE GENOMIC DNA]</scope>
    <source>
        <strain evidence="3 4">RCC 1105</strain>
    </source>
</reference>
<dbReference type="RefSeq" id="XP_007512763.1">
    <property type="nucleotide sequence ID" value="XM_007512701.1"/>
</dbReference>
<dbReference type="InterPro" id="IPR023409">
    <property type="entry name" value="14-3-3_CS"/>
</dbReference>
<dbReference type="STRING" id="41875.K8F701"/>
<evidence type="ECO:0000313" key="3">
    <source>
        <dbReference type="EMBL" id="CCO17363.1"/>
    </source>
</evidence>
<dbReference type="OrthoDB" id="10260625at2759"/>
<dbReference type="PROSITE" id="PS00797">
    <property type="entry name" value="1433_2"/>
    <property type="match status" value="1"/>
</dbReference>
<dbReference type="CDD" id="cd08774">
    <property type="entry name" value="14-3-3"/>
    <property type="match status" value="1"/>
</dbReference>
<dbReference type="Gene3D" id="1.20.190.20">
    <property type="entry name" value="14-3-3 domain"/>
    <property type="match status" value="1"/>
</dbReference>
<proteinExistence type="inferred from homology"/>
<evidence type="ECO:0000256" key="1">
    <source>
        <dbReference type="ARBA" id="ARBA00006141"/>
    </source>
</evidence>
<sequence>MSELTERSKCVFQAKLAEQAERYDGTTTITFRFMCACALFTRARVYIFVLNWNHQIGSFCSIIFSFKRASFGCVYTCKETNTIAFSILTILLTQCRDDRGFEETVEERNLLSVGYKNFVGSRRASWRILSALEDKEKTKGRDENAAKITDYRSKVEEELEKICAEIIDTLKESLIPRMEKSESADAAETSVFYHKMSGDYYRYLSEFRASPGREEAGEKACESYEKASEIASGKNGLHPTHPTRLGLALNYSVFHYEISNDPTKACALARTAFDEAITDLDTLDDESYKDSTLIMQLLRDNLTLWTSELADEEGE</sequence>
<dbReference type="GeneID" id="19015147"/>
<dbReference type="PANTHER" id="PTHR18860">
    <property type="entry name" value="14-3-3 PROTEIN"/>
    <property type="match status" value="1"/>
</dbReference>
<accession>K8F701</accession>
<dbReference type="KEGG" id="bpg:Bathy06g01670"/>
<feature type="domain" description="14-3-3" evidence="2">
    <location>
        <begin position="74"/>
        <end position="315"/>
    </location>
</feature>
<dbReference type="InterPro" id="IPR023410">
    <property type="entry name" value="14-3-3_domain"/>
</dbReference>
<dbReference type="EMBL" id="FO082273">
    <property type="protein sequence ID" value="CCO17363.1"/>
    <property type="molecule type" value="Genomic_DNA"/>
</dbReference>
<gene>
    <name evidence="3" type="ORF">Bathy06g01670</name>
</gene>
<keyword evidence="4" id="KW-1185">Reference proteome</keyword>
<dbReference type="Pfam" id="PF00244">
    <property type="entry name" value="14-3-3"/>
    <property type="match status" value="1"/>
</dbReference>